<dbReference type="Proteomes" id="UP000054007">
    <property type="component" value="Unassembled WGS sequence"/>
</dbReference>
<dbReference type="EMBL" id="KN880546">
    <property type="protein sequence ID" value="KIY66717.1"/>
    <property type="molecule type" value="Genomic_DNA"/>
</dbReference>
<name>A0A0D7B8B5_9AGAR</name>
<keyword evidence="2" id="KW-1185">Reference proteome</keyword>
<evidence type="ECO:0000313" key="1">
    <source>
        <dbReference type="EMBL" id="KIY66717.1"/>
    </source>
</evidence>
<evidence type="ECO:0000313" key="2">
    <source>
        <dbReference type="Proteomes" id="UP000054007"/>
    </source>
</evidence>
<sequence length="85" mass="9332">MALMLPGSRFSIYKAMRGVVLLSVYARPCLYRNPGPSHALPIPSNSNTATSAKWHLFGRLARAKPRASFPFSVNHYEEQGLVSAA</sequence>
<protein>
    <submittedName>
        <fullName evidence="1">Uncharacterized protein</fullName>
    </submittedName>
</protein>
<organism evidence="1 2">
    <name type="scientific">Cylindrobasidium torrendii FP15055 ss-10</name>
    <dbReference type="NCBI Taxonomy" id="1314674"/>
    <lineage>
        <taxon>Eukaryota</taxon>
        <taxon>Fungi</taxon>
        <taxon>Dikarya</taxon>
        <taxon>Basidiomycota</taxon>
        <taxon>Agaricomycotina</taxon>
        <taxon>Agaricomycetes</taxon>
        <taxon>Agaricomycetidae</taxon>
        <taxon>Agaricales</taxon>
        <taxon>Marasmiineae</taxon>
        <taxon>Physalacriaceae</taxon>
        <taxon>Cylindrobasidium</taxon>
    </lineage>
</organism>
<accession>A0A0D7B8B5</accession>
<dbReference type="AlphaFoldDB" id="A0A0D7B8B5"/>
<proteinExistence type="predicted"/>
<gene>
    <name evidence="1" type="ORF">CYLTODRAFT_423192</name>
</gene>
<reference evidence="1 2" key="1">
    <citation type="journal article" date="2015" name="Fungal Genet. Biol.">
        <title>Evolution of novel wood decay mechanisms in Agaricales revealed by the genome sequences of Fistulina hepatica and Cylindrobasidium torrendii.</title>
        <authorList>
            <person name="Floudas D."/>
            <person name="Held B.W."/>
            <person name="Riley R."/>
            <person name="Nagy L.G."/>
            <person name="Koehler G."/>
            <person name="Ransdell A.S."/>
            <person name="Younus H."/>
            <person name="Chow J."/>
            <person name="Chiniquy J."/>
            <person name="Lipzen A."/>
            <person name="Tritt A."/>
            <person name="Sun H."/>
            <person name="Haridas S."/>
            <person name="LaButti K."/>
            <person name="Ohm R.A."/>
            <person name="Kues U."/>
            <person name="Blanchette R.A."/>
            <person name="Grigoriev I.V."/>
            <person name="Minto R.E."/>
            <person name="Hibbett D.S."/>
        </authorList>
    </citation>
    <scope>NUCLEOTIDE SEQUENCE [LARGE SCALE GENOMIC DNA]</scope>
    <source>
        <strain evidence="1 2">FP15055 ss-10</strain>
    </source>
</reference>